<dbReference type="EMBL" id="LC318724">
    <property type="protein sequence ID" value="BBA31809.1"/>
    <property type="molecule type" value="Genomic_DNA"/>
</dbReference>
<dbReference type="PROSITE" id="PS00061">
    <property type="entry name" value="ADH_SHORT"/>
    <property type="match status" value="1"/>
</dbReference>
<reference evidence="4" key="1">
    <citation type="journal article" date="2017" name="Sci. Rep.">
        <title>Identification of a gene cluster for telomestatin biosynthesis and heterologous expression using a specific promoter in a clean host.</title>
        <authorList>
            <person name="Amagai K."/>
            <person name="Ikeda H."/>
            <person name="Hashimoto J."/>
            <person name="Kozone I."/>
            <person name="Izumikawa M."/>
            <person name="Kudo F."/>
            <person name="Eguchi T."/>
            <person name="Nakamura T."/>
            <person name="Osada H."/>
            <person name="Takahashi S."/>
            <person name="Shin-ya K."/>
        </authorList>
    </citation>
    <scope>NUCLEOTIDE SEQUENCE</scope>
    <source>
        <strain evidence="4">3533-SV4</strain>
    </source>
</reference>
<keyword evidence="2" id="KW-0560">Oxidoreductase</keyword>
<proteinExistence type="inferred from homology"/>
<gene>
    <name evidence="4" type="primary">tlsG</name>
</gene>
<dbReference type="FunFam" id="3.40.50.720:FF:000173">
    <property type="entry name" value="3-oxoacyl-[acyl-carrier protein] reductase"/>
    <property type="match status" value="1"/>
</dbReference>
<organism evidence="4">
    <name type="scientific">Streptomyces anulatus</name>
    <name type="common">Streptomyces chrysomallus</name>
    <dbReference type="NCBI Taxonomy" id="1892"/>
    <lineage>
        <taxon>Bacteria</taxon>
        <taxon>Bacillati</taxon>
        <taxon>Actinomycetota</taxon>
        <taxon>Actinomycetes</taxon>
        <taxon>Kitasatosporales</taxon>
        <taxon>Streptomycetaceae</taxon>
        <taxon>Streptomyces</taxon>
    </lineage>
</organism>
<dbReference type="SMART" id="SM00822">
    <property type="entry name" value="PKS_KR"/>
    <property type="match status" value="1"/>
</dbReference>
<dbReference type="PANTHER" id="PTHR42879">
    <property type="entry name" value="3-OXOACYL-(ACYL-CARRIER-PROTEIN) REDUCTASE"/>
    <property type="match status" value="1"/>
</dbReference>
<evidence type="ECO:0000313" key="4">
    <source>
        <dbReference type="EMBL" id="BBA31809.1"/>
    </source>
</evidence>
<dbReference type="AlphaFoldDB" id="A0A286T4K2"/>
<dbReference type="InterPro" id="IPR036291">
    <property type="entry name" value="NAD(P)-bd_dom_sf"/>
</dbReference>
<dbReference type="PRINTS" id="PR00081">
    <property type="entry name" value="GDHRDH"/>
</dbReference>
<dbReference type="GO" id="GO:0032787">
    <property type="term" value="P:monocarboxylic acid metabolic process"/>
    <property type="evidence" value="ECO:0007669"/>
    <property type="project" value="UniProtKB-ARBA"/>
</dbReference>
<dbReference type="SUPFAM" id="SSF51735">
    <property type="entry name" value="NAD(P)-binding Rossmann-fold domains"/>
    <property type="match status" value="1"/>
</dbReference>
<dbReference type="InterPro" id="IPR020904">
    <property type="entry name" value="Sc_DH/Rdtase_CS"/>
</dbReference>
<dbReference type="Gene3D" id="3.40.50.720">
    <property type="entry name" value="NAD(P)-binding Rossmann-like Domain"/>
    <property type="match status" value="1"/>
</dbReference>
<comment type="similarity">
    <text evidence="1">Belongs to the short-chain dehydrogenases/reductases (SDR) family.</text>
</comment>
<evidence type="ECO:0000256" key="1">
    <source>
        <dbReference type="ARBA" id="ARBA00006484"/>
    </source>
</evidence>
<sequence length="259" mass="26718">MPDDRTVNGRAAAVPDDPTARRAPRVALVTGATGAIGSAVARALAARGTRVAVGFRRDEAAGRALAAELPGALPVRVDVADPESVRACFREVTEAAGLVSVLVGAAGALRDRPVVRMRDEDWDDVLRTNLTGMFHCVRHALPSMIAQRFGRIVCVGSVSGALGLPGQANYAAAKAGLLGLTRSVARENGRYGITANVVAPGLVESPLTAGLGVPARERFLGLSATGRYVTPEDVAGAVRFCVDSPAVTGQLINVDGGLY</sequence>
<dbReference type="Pfam" id="PF13561">
    <property type="entry name" value="adh_short_C2"/>
    <property type="match status" value="1"/>
</dbReference>
<protein>
    <submittedName>
        <fullName evidence="4">3-oxoacyl-ACP reductase</fullName>
    </submittedName>
</protein>
<dbReference type="InterPro" id="IPR002347">
    <property type="entry name" value="SDR_fam"/>
</dbReference>
<dbReference type="PANTHER" id="PTHR42879:SF2">
    <property type="entry name" value="3-OXOACYL-[ACYL-CARRIER-PROTEIN] REDUCTASE FABG"/>
    <property type="match status" value="1"/>
</dbReference>
<evidence type="ECO:0000259" key="3">
    <source>
        <dbReference type="SMART" id="SM00822"/>
    </source>
</evidence>
<name>A0A286T4K2_STRAQ</name>
<accession>A0A286T4K2</accession>
<dbReference type="InterPro" id="IPR057326">
    <property type="entry name" value="KR_dom"/>
</dbReference>
<dbReference type="InterPro" id="IPR050259">
    <property type="entry name" value="SDR"/>
</dbReference>
<feature type="domain" description="Ketoreductase" evidence="3">
    <location>
        <begin position="25"/>
        <end position="201"/>
    </location>
</feature>
<dbReference type="PRINTS" id="PR00080">
    <property type="entry name" value="SDRFAMILY"/>
</dbReference>
<dbReference type="GO" id="GO:0016491">
    <property type="term" value="F:oxidoreductase activity"/>
    <property type="evidence" value="ECO:0007669"/>
    <property type="project" value="UniProtKB-KW"/>
</dbReference>
<evidence type="ECO:0000256" key="2">
    <source>
        <dbReference type="ARBA" id="ARBA00023002"/>
    </source>
</evidence>